<evidence type="ECO:0000313" key="1">
    <source>
        <dbReference type="EMBL" id="HJA78992.1"/>
    </source>
</evidence>
<dbReference type="PANTHER" id="PTHR43169:SF2">
    <property type="entry name" value="NAD_GMP SYNTHASE DOMAIN-CONTAINING PROTEIN"/>
    <property type="match status" value="1"/>
</dbReference>
<dbReference type="AlphaFoldDB" id="A0A9D2HML6"/>
<dbReference type="EMBL" id="DWZD01000037">
    <property type="protein sequence ID" value="HJA78992.1"/>
    <property type="molecule type" value="Genomic_DNA"/>
</dbReference>
<organism evidence="1 2">
    <name type="scientific">Candidatus Desulfovibrio intestinavium</name>
    <dbReference type="NCBI Taxonomy" id="2838534"/>
    <lineage>
        <taxon>Bacteria</taxon>
        <taxon>Pseudomonadati</taxon>
        <taxon>Thermodesulfobacteriota</taxon>
        <taxon>Desulfovibrionia</taxon>
        <taxon>Desulfovibrionales</taxon>
        <taxon>Desulfovibrionaceae</taxon>
        <taxon>Desulfovibrio</taxon>
    </lineage>
</organism>
<dbReference type="InterPro" id="IPR052188">
    <property type="entry name" value="Ni-pincer_cofactor_biosynth"/>
</dbReference>
<reference evidence="1" key="1">
    <citation type="journal article" date="2021" name="PeerJ">
        <title>Extensive microbial diversity within the chicken gut microbiome revealed by metagenomics and culture.</title>
        <authorList>
            <person name="Gilroy R."/>
            <person name="Ravi A."/>
            <person name="Getino M."/>
            <person name="Pursley I."/>
            <person name="Horton D.L."/>
            <person name="Alikhan N.F."/>
            <person name="Baker D."/>
            <person name="Gharbi K."/>
            <person name="Hall N."/>
            <person name="Watson M."/>
            <person name="Adriaenssens E.M."/>
            <person name="Foster-Nyarko E."/>
            <person name="Jarju S."/>
            <person name="Secka A."/>
            <person name="Antonio M."/>
            <person name="Oren A."/>
            <person name="Chaudhuri R.R."/>
            <person name="La Ragione R."/>
            <person name="Hildebrand F."/>
            <person name="Pallen M.J."/>
        </authorList>
    </citation>
    <scope>NUCLEOTIDE SEQUENCE</scope>
    <source>
        <strain evidence="1">5032</strain>
    </source>
</reference>
<sequence length="310" mass="32771">MQGAHGRARGKSAPDVVDSLSVSGGAIAGSLRGELAGGPRAELAARLRKRLAACAAAPALAVALSGGVDSRFLCLALQRQGIPFLALHARGPHIPEAESRAAAHWAKGRAIALEMVDFSPLSLPKVAAGSRERCYACKTALLAALRQRLTQRGLPDALLCDGSNADDLRAYRPGLRALREAGVLSPLAEAGIAKADIRALGRDWELDDPDQAARPCLLTRYAYGCPPDATGLRRLAEAETALAALRDGDGRPALGNFRLRLRPAPLLQCERLPRQQATAIAEILRTHGFWPCEQAESARISGFYDGPSSA</sequence>
<name>A0A9D2HML6_9BACT</name>
<protein>
    <submittedName>
        <fullName evidence="1">PP-loop family protein</fullName>
    </submittedName>
</protein>
<comment type="caution">
    <text evidence="1">The sequence shown here is derived from an EMBL/GenBank/DDBJ whole genome shotgun (WGS) entry which is preliminary data.</text>
</comment>
<dbReference type="PANTHER" id="PTHR43169">
    <property type="entry name" value="EXSB FAMILY PROTEIN"/>
    <property type="match status" value="1"/>
</dbReference>
<dbReference type="InterPro" id="IPR014729">
    <property type="entry name" value="Rossmann-like_a/b/a_fold"/>
</dbReference>
<proteinExistence type="predicted"/>
<reference evidence="1" key="2">
    <citation type="submission" date="2021-04" db="EMBL/GenBank/DDBJ databases">
        <authorList>
            <person name="Gilroy R."/>
        </authorList>
    </citation>
    <scope>NUCLEOTIDE SEQUENCE</scope>
    <source>
        <strain evidence="1">5032</strain>
    </source>
</reference>
<accession>A0A9D2HML6</accession>
<dbReference type="Gene3D" id="3.40.50.620">
    <property type="entry name" value="HUPs"/>
    <property type="match status" value="1"/>
</dbReference>
<evidence type="ECO:0000313" key="2">
    <source>
        <dbReference type="Proteomes" id="UP000823821"/>
    </source>
</evidence>
<dbReference type="Proteomes" id="UP000823821">
    <property type="component" value="Unassembled WGS sequence"/>
</dbReference>
<dbReference type="SUPFAM" id="SSF52402">
    <property type="entry name" value="Adenine nucleotide alpha hydrolases-like"/>
    <property type="match status" value="1"/>
</dbReference>
<gene>
    <name evidence="1" type="ORF">H9784_05390</name>
</gene>